<dbReference type="Proteomes" id="UP000182589">
    <property type="component" value="Unassembled WGS sequence"/>
</dbReference>
<accession>A0A1H2XQ82</accession>
<organism evidence="1 2">
    <name type="scientific">Alicyclobacillus hesperidum</name>
    <dbReference type="NCBI Taxonomy" id="89784"/>
    <lineage>
        <taxon>Bacteria</taxon>
        <taxon>Bacillati</taxon>
        <taxon>Bacillota</taxon>
        <taxon>Bacilli</taxon>
        <taxon>Bacillales</taxon>
        <taxon>Alicyclobacillaceae</taxon>
        <taxon>Alicyclobacillus</taxon>
    </lineage>
</organism>
<sequence>MEGHYTYALMGPTSEHMVTCEMQPDTFVEVLRGAFETIGIRLDDLVLRIYVQEGAGGWQLVHGRVKDMREAQQTCLLPMPPEPTSAAPNVLDDATYQEIGYAALNLYRVLWQSRQRIKATSLKTKVRVRQSLRALEGQMRLIEQAVEGTEWWELFRLRYQQGKKLVACAMELHMSSRTLNREISDMAVHVGRMLATVLKEPELAELMEAAKRVPTMPSRMGRVVRFEQRALWNEAKGS</sequence>
<keyword evidence="2" id="KW-1185">Reference proteome</keyword>
<name>A0A1H2XQ82_9BACL</name>
<dbReference type="RefSeq" id="WP_074693730.1">
    <property type="nucleotide sequence ID" value="NZ_FNOJ01000023.1"/>
</dbReference>
<gene>
    <name evidence="1" type="ORF">SAMN04489725_12334</name>
</gene>
<dbReference type="AlphaFoldDB" id="A0A1H2XQ82"/>
<reference evidence="2" key="1">
    <citation type="submission" date="2016-10" db="EMBL/GenBank/DDBJ databases">
        <authorList>
            <person name="Varghese N."/>
        </authorList>
    </citation>
    <scope>NUCLEOTIDE SEQUENCE [LARGE SCALE GENOMIC DNA]</scope>
    <source>
        <strain evidence="2">DSM 12489</strain>
    </source>
</reference>
<evidence type="ECO:0000313" key="1">
    <source>
        <dbReference type="EMBL" id="SDW95061.1"/>
    </source>
</evidence>
<dbReference type="STRING" id="89784.SAMN04489725_12334"/>
<evidence type="ECO:0000313" key="2">
    <source>
        <dbReference type="Proteomes" id="UP000182589"/>
    </source>
</evidence>
<dbReference type="EMBL" id="FNOJ01000023">
    <property type="protein sequence ID" value="SDW95061.1"/>
    <property type="molecule type" value="Genomic_DNA"/>
</dbReference>
<proteinExistence type="predicted"/>
<protein>
    <submittedName>
        <fullName evidence="1">Uncharacterized protein</fullName>
    </submittedName>
</protein>